<dbReference type="Proteomes" id="UP000567795">
    <property type="component" value="Unassembled WGS sequence"/>
</dbReference>
<organism evidence="3 4">
    <name type="scientific">Allostreptomyces psammosilenae</name>
    <dbReference type="NCBI Taxonomy" id="1892865"/>
    <lineage>
        <taxon>Bacteria</taxon>
        <taxon>Bacillati</taxon>
        <taxon>Actinomycetota</taxon>
        <taxon>Actinomycetes</taxon>
        <taxon>Kitasatosporales</taxon>
        <taxon>Streptomycetaceae</taxon>
        <taxon>Allostreptomyces</taxon>
    </lineage>
</organism>
<dbReference type="AlphaFoldDB" id="A0A852ZXQ6"/>
<feature type="compositionally biased region" description="Polar residues" evidence="1">
    <location>
        <begin position="42"/>
        <end position="52"/>
    </location>
</feature>
<feature type="signal peptide" evidence="2">
    <location>
        <begin position="1"/>
        <end position="32"/>
    </location>
</feature>
<feature type="chain" id="PRO_5032735437" description="Secreted protein" evidence="2">
    <location>
        <begin position="33"/>
        <end position="103"/>
    </location>
</feature>
<name>A0A852ZXQ6_9ACTN</name>
<dbReference type="EMBL" id="JACBZD010000001">
    <property type="protein sequence ID" value="NYI05504.1"/>
    <property type="molecule type" value="Genomic_DNA"/>
</dbReference>
<reference evidence="3 4" key="1">
    <citation type="submission" date="2020-07" db="EMBL/GenBank/DDBJ databases">
        <title>Sequencing the genomes of 1000 actinobacteria strains.</title>
        <authorList>
            <person name="Klenk H.-P."/>
        </authorList>
    </citation>
    <scope>NUCLEOTIDE SEQUENCE [LARGE SCALE GENOMIC DNA]</scope>
    <source>
        <strain evidence="3 4">DSM 42178</strain>
    </source>
</reference>
<proteinExistence type="predicted"/>
<evidence type="ECO:0000256" key="1">
    <source>
        <dbReference type="SAM" id="MobiDB-lite"/>
    </source>
</evidence>
<evidence type="ECO:0000256" key="2">
    <source>
        <dbReference type="SAM" id="SignalP"/>
    </source>
</evidence>
<protein>
    <recommendedName>
        <fullName evidence="5">Secreted protein</fullName>
    </recommendedName>
</protein>
<keyword evidence="2" id="KW-0732">Signal</keyword>
<dbReference type="RefSeq" id="WP_179814234.1">
    <property type="nucleotide sequence ID" value="NZ_JACBZD010000001.1"/>
</dbReference>
<feature type="region of interest" description="Disordered" evidence="1">
    <location>
        <begin position="38"/>
        <end position="66"/>
    </location>
</feature>
<evidence type="ECO:0000313" key="4">
    <source>
        <dbReference type="Proteomes" id="UP000567795"/>
    </source>
</evidence>
<comment type="caution">
    <text evidence="3">The sequence shown here is derived from an EMBL/GenBank/DDBJ whole genome shotgun (WGS) entry which is preliminary data.</text>
</comment>
<evidence type="ECO:0008006" key="5">
    <source>
        <dbReference type="Google" id="ProtNLM"/>
    </source>
</evidence>
<evidence type="ECO:0000313" key="3">
    <source>
        <dbReference type="EMBL" id="NYI05504.1"/>
    </source>
</evidence>
<keyword evidence="4" id="KW-1185">Reference proteome</keyword>
<sequence length="103" mass="10174">MAPVRVARLSTALVAVPLALGLSLAGAGAAHADNGSIADDGANSTAVTTSDSGNHKGDVNGSNYTVTPQVATGDGAANYATTVNLNETSGITALNFGPIFLRF</sequence>
<accession>A0A852ZXQ6</accession>
<gene>
    <name evidence="3" type="ORF">FHU37_002447</name>
</gene>